<evidence type="ECO:0000256" key="4">
    <source>
        <dbReference type="ARBA" id="ARBA00022786"/>
    </source>
</evidence>
<dbReference type="GO" id="GO:0006511">
    <property type="term" value="P:ubiquitin-dependent protein catabolic process"/>
    <property type="evidence" value="ECO:0007669"/>
    <property type="project" value="TreeGrafter"/>
</dbReference>
<reference evidence="8 9" key="1">
    <citation type="journal article" date="2018" name="Mol. Biol. Evol.">
        <title>Broad Genomic Sampling Reveals a Smut Pathogenic Ancestry of the Fungal Clade Ustilaginomycotina.</title>
        <authorList>
            <person name="Kijpornyongpan T."/>
            <person name="Mondo S.J."/>
            <person name="Barry K."/>
            <person name="Sandor L."/>
            <person name="Lee J."/>
            <person name="Lipzen A."/>
            <person name="Pangilinan J."/>
            <person name="LaButti K."/>
            <person name="Hainaut M."/>
            <person name="Henrissat B."/>
            <person name="Grigoriev I.V."/>
            <person name="Spatafora J.W."/>
            <person name="Aime M.C."/>
        </authorList>
    </citation>
    <scope>NUCLEOTIDE SEQUENCE [LARGE SCALE GENOMIC DNA]</scope>
    <source>
        <strain evidence="8 9">MCA 3882</strain>
    </source>
</reference>
<proteinExistence type="predicted"/>
<feature type="domain" description="HECT" evidence="7">
    <location>
        <begin position="594"/>
        <end position="934"/>
    </location>
</feature>
<dbReference type="Gene3D" id="3.30.2160.10">
    <property type="entry name" value="Hect, E3 ligase catalytic domain"/>
    <property type="match status" value="1"/>
</dbReference>
<protein>
    <recommendedName>
        <fullName evidence="2">HECT-type E3 ubiquitin transferase</fullName>
        <ecNumber evidence="2">2.3.2.26</ecNumber>
    </recommendedName>
</protein>
<dbReference type="FunFam" id="3.30.2410.10:FF:000011">
    <property type="entry name" value="Putative Ubiquitin-protein ligase E3C"/>
    <property type="match status" value="1"/>
</dbReference>
<name>A0A316V804_9BASI</name>
<dbReference type="SMART" id="SM00119">
    <property type="entry name" value="HECTc"/>
    <property type="match status" value="1"/>
</dbReference>
<dbReference type="InParanoid" id="A0A316V804"/>
<evidence type="ECO:0000256" key="6">
    <source>
        <dbReference type="SAM" id="MobiDB-lite"/>
    </source>
</evidence>
<evidence type="ECO:0000256" key="1">
    <source>
        <dbReference type="ARBA" id="ARBA00000885"/>
    </source>
</evidence>
<evidence type="ECO:0000256" key="2">
    <source>
        <dbReference type="ARBA" id="ARBA00012485"/>
    </source>
</evidence>
<dbReference type="GeneID" id="37018439"/>
<dbReference type="Gene3D" id="3.30.2410.10">
    <property type="entry name" value="Hect, E3 ligase catalytic domain"/>
    <property type="match status" value="1"/>
</dbReference>
<comment type="catalytic activity">
    <reaction evidence="1">
        <text>S-ubiquitinyl-[E2 ubiquitin-conjugating enzyme]-L-cysteine + [acceptor protein]-L-lysine = [E2 ubiquitin-conjugating enzyme]-L-cysteine + N(6)-ubiquitinyl-[acceptor protein]-L-lysine.</text>
        <dbReference type="EC" id="2.3.2.26"/>
    </reaction>
</comment>
<dbReference type="FunFam" id="3.30.2160.10:FF:000002">
    <property type="entry name" value="Putative Ubiquitin-protein ligase E3C"/>
    <property type="match status" value="1"/>
</dbReference>
<dbReference type="STRING" id="1280837.A0A316V804"/>
<dbReference type="GO" id="GO:0061630">
    <property type="term" value="F:ubiquitin protein ligase activity"/>
    <property type="evidence" value="ECO:0007669"/>
    <property type="project" value="UniProtKB-EC"/>
</dbReference>
<dbReference type="CDD" id="cd00078">
    <property type="entry name" value="HECTc"/>
    <property type="match status" value="1"/>
</dbReference>
<dbReference type="PANTHER" id="PTHR45700">
    <property type="entry name" value="UBIQUITIN-PROTEIN LIGASE E3C"/>
    <property type="match status" value="1"/>
</dbReference>
<dbReference type="RefSeq" id="XP_025354049.1">
    <property type="nucleotide sequence ID" value="XM_025496658.1"/>
</dbReference>
<keyword evidence="9" id="KW-1185">Reference proteome</keyword>
<dbReference type="PANTHER" id="PTHR45700:SF2">
    <property type="entry name" value="UBIQUITIN-PROTEIN LIGASE E3C"/>
    <property type="match status" value="1"/>
</dbReference>
<dbReference type="GO" id="GO:0000209">
    <property type="term" value="P:protein polyubiquitination"/>
    <property type="evidence" value="ECO:0007669"/>
    <property type="project" value="InterPro"/>
</dbReference>
<keyword evidence="4 5" id="KW-0833">Ubl conjugation pathway</keyword>
<dbReference type="EC" id="2.3.2.26" evidence="2"/>
<dbReference type="FunCoup" id="A0A316V804">
    <property type="interactions" value="195"/>
</dbReference>
<dbReference type="Pfam" id="PF00632">
    <property type="entry name" value="HECT"/>
    <property type="match status" value="1"/>
</dbReference>
<organism evidence="8 9">
    <name type="scientific">Meira miltonrushii</name>
    <dbReference type="NCBI Taxonomy" id="1280837"/>
    <lineage>
        <taxon>Eukaryota</taxon>
        <taxon>Fungi</taxon>
        <taxon>Dikarya</taxon>
        <taxon>Basidiomycota</taxon>
        <taxon>Ustilaginomycotina</taxon>
        <taxon>Exobasidiomycetes</taxon>
        <taxon>Exobasidiales</taxon>
        <taxon>Brachybasidiaceae</taxon>
        <taxon>Meira</taxon>
    </lineage>
</organism>
<evidence type="ECO:0000259" key="7">
    <source>
        <dbReference type="PROSITE" id="PS50237"/>
    </source>
</evidence>
<evidence type="ECO:0000313" key="9">
    <source>
        <dbReference type="Proteomes" id="UP000245771"/>
    </source>
</evidence>
<evidence type="ECO:0000256" key="5">
    <source>
        <dbReference type="PROSITE-ProRule" id="PRU00104"/>
    </source>
</evidence>
<feature type="active site" description="Glycyl thioester intermediate" evidence="5">
    <location>
        <position position="902"/>
    </location>
</feature>
<accession>A0A316V804</accession>
<gene>
    <name evidence="8" type="ORF">FA14DRAFT_124720</name>
</gene>
<keyword evidence="3" id="KW-0808">Transferase</keyword>
<dbReference type="OrthoDB" id="8068875at2759"/>
<dbReference type="Proteomes" id="UP000245771">
    <property type="component" value="Unassembled WGS sequence"/>
</dbReference>
<sequence length="934" mass="104338">MASSLVQWGLYRSLRSHILASPTSQKAPGSNSSSPVALALKPLELFSASKPGKSDSHSPRSDVIRQFTRSFLSISNLPNRIPRTTLVQLVVGLPVVEVAESITQNHVKASDDVDLLANFVALAWKRIPHLPDGVSLKVYLLALTKLQDGIPPGVLRTFDNDSSTSIFGVDASATKWKGKGKVNAASNALDSATLARLQIIVSQDHLSALLTASAKHPTSTREALCAFLASSLQSWDSQTQEKILACVAYRYGGSATASSSAQSRAPSTHSIGGLVRELWRGWIRGSKLARGLSNEALQGRRALITILSDETLKSAWPCLIVLCHLYSRSLLTIGDDEFYPDEGRHATSTAGSNASGMRNPLTLDEVITLSGLLRNLAFAMYWFEGTGGPLNDLSHNSVVGMGKMDLLSLRDTVTRLLQQLHQRDSRRRFAPDNHWLMNSELDLNSFIQSVVMEEDELNKKQDEGLTDGGDTMDVEEDEVDEIDRDDEPMEEDENDASSADRPAISSRLANHRPLGSRKRGLTARSLAYLSPRLGVLNNIPFVIPFEVRVEIFHQFTALDYDRLRRSRAYNGPLRDITIRRGSVAEDGFTQLNGLGENLKHRIAIRFVDQFGIEESGIDGGGLFKEFLTSLIKEAFDTDRGLWSATDDQQLYPNPHSYAKQDDNLQWYKFLGRVLGKALYQGILVDINFASFFLSKWLGRGHGYLDDLSGLESLDKEVYRNLLWLKHYNGDVEKDLTLDFTVADEEFGEKRIHELVPNGRNIPVTRENRLEYIYRVSHYRLNEQIRQQSDAFLSGLTDLIDLRWLRMLNRDELRILISGTEGDIDLKDLQANTVLGGYHEKDQVMDFFWRSLESFTHAQRKAFLKFATSCPSPPLLGFQQLNPKFGIRHAGDDTSRLPTASTCVNLLKLPRYTSFEQCREKLLYAIESGAGFDLS</sequence>
<evidence type="ECO:0000256" key="3">
    <source>
        <dbReference type="ARBA" id="ARBA00022679"/>
    </source>
</evidence>
<dbReference type="AlphaFoldDB" id="A0A316V804"/>
<dbReference type="InterPro" id="IPR000569">
    <property type="entry name" value="HECT_dom"/>
</dbReference>
<dbReference type="InterPro" id="IPR035983">
    <property type="entry name" value="Hect_E3_ubiquitin_ligase"/>
</dbReference>
<dbReference type="Gene3D" id="3.90.1750.10">
    <property type="entry name" value="Hect, E3 ligase catalytic domains"/>
    <property type="match status" value="1"/>
</dbReference>
<dbReference type="EMBL" id="KZ819604">
    <property type="protein sequence ID" value="PWN33747.1"/>
    <property type="molecule type" value="Genomic_DNA"/>
</dbReference>
<dbReference type="InterPro" id="IPR044611">
    <property type="entry name" value="E3A/B/C-like"/>
</dbReference>
<dbReference type="PROSITE" id="PS50237">
    <property type="entry name" value="HECT"/>
    <property type="match status" value="1"/>
</dbReference>
<dbReference type="SUPFAM" id="SSF56204">
    <property type="entry name" value="Hect, E3 ligase catalytic domain"/>
    <property type="match status" value="1"/>
</dbReference>
<feature type="region of interest" description="Disordered" evidence="6">
    <location>
        <begin position="457"/>
        <end position="512"/>
    </location>
</feature>
<evidence type="ECO:0000313" key="8">
    <source>
        <dbReference type="EMBL" id="PWN33747.1"/>
    </source>
</evidence>
<feature type="compositionally biased region" description="Acidic residues" evidence="6">
    <location>
        <begin position="470"/>
        <end position="495"/>
    </location>
</feature>